<evidence type="ECO:0000313" key="2">
    <source>
        <dbReference type="EMBL" id="MBB3982274.1"/>
    </source>
</evidence>
<proteinExistence type="predicted"/>
<feature type="domain" description="Limonene-1,2-epoxide hydrolase" evidence="1">
    <location>
        <begin position="7"/>
        <end position="136"/>
    </location>
</feature>
<dbReference type="EC" id="3.3.2.8" evidence="2"/>
<dbReference type="SUPFAM" id="SSF54427">
    <property type="entry name" value="NTF2-like"/>
    <property type="match status" value="1"/>
</dbReference>
<organism evidence="2 3">
    <name type="scientific">Sphingobium fontiphilum</name>
    <dbReference type="NCBI Taxonomy" id="944425"/>
    <lineage>
        <taxon>Bacteria</taxon>
        <taxon>Pseudomonadati</taxon>
        <taxon>Pseudomonadota</taxon>
        <taxon>Alphaproteobacteria</taxon>
        <taxon>Sphingomonadales</taxon>
        <taxon>Sphingomonadaceae</taxon>
        <taxon>Sphingobium</taxon>
    </lineage>
</organism>
<name>A0A7W6DNI8_9SPHN</name>
<reference evidence="2 3" key="1">
    <citation type="submission" date="2020-08" db="EMBL/GenBank/DDBJ databases">
        <title>Genomic Encyclopedia of Type Strains, Phase IV (KMG-IV): sequencing the most valuable type-strain genomes for metagenomic binning, comparative biology and taxonomic classification.</title>
        <authorList>
            <person name="Goeker M."/>
        </authorList>
    </citation>
    <scope>NUCLEOTIDE SEQUENCE [LARGE SCALE GENOMIC DNA]</scope>
    <source>
        <strain evidence="2 3">DSM 29348</strain>
    </source>
</reference>
<evidence type="ECO:0000313" key="3">
    <source>
        <dbReference type="Proteomes" id="UP000552757"/>
    </source>
</evidence>
<dbReference type="RefSeq" id="WP_183955360.1">
    <property type="nucleotide sequence ID" value="NZ_JACIEB010000004.1"/>
</dbReference>
<dbReference type="AlphaFoldDB" id="A0A7W6DNI8"/>
<comment type="caution">
    <text evidence="2">The sequence shown here is derived from an EMBL/GenBank/DDBJ whole genome shotgun (WGS) entry which is preliminary data.</text>
</comment>
<keyword evidence="3" id="KW-1185">Reference proteome</keyword>
<dbReference type="EMBL" id="JACIEB010000004">
    <property type="protein sequence ID" value="MBB3982274.1"/>
    <property type="molecule type" value="Genomic_DNA"/>
</dbReference>
<dbReference type="Proteomes" id="UP000552757">
    <property type="component" value="Unassembled WGS sequence"/>
</dbReference>
<dbReference type="GO" id="GO:0018744">
    <property type="term" value="F:limonene-1,2-epoxide hydrolase activity"/>
    <property type="evidence" value="ECO:0007669"/>
    <property type="project" value="UniProtKB-EC"/>
</dbReference>
<dbReference type="Pfam" id="PF07858">
    <property type="entry name" value="LEH"/>
    <property type="match status" value="1"/>
</dbReference>
<dbReference type="InterPro" id="IPR013100">
    <property type="entry name" value="LEH"/>
</dbReference>
<gene>
    <name evidence="2" type="ORF">GGR44_001937</name>
</gene>
<protein>
    <submittedName>
        <fullName evidence="2">Limonene-1,2-epoxide hydrolase</fullName>
        <ecNumber evidence="2">3.3.2.8</ecNumber>
    </submittedName>
</protein>
<keyword evidence="2" id="KW-0378">Hydrolase</keyword>
<dbReference type="InterPro" id="IPR032710">
    <property type="entry name" value="NTF2-like_dom_sf"/>
</dbReference>
<evidence type="ECO:0000259" key="1">
    <source>
        <dbReference type="Pfam" id="PF07858"/>
    </source>
</evidence>
<dbReference type="Gene3D" id="3.10.450.50">
    <property type="match status" value="1"/>
</dbReference>
<sequence length="142" mass="15643">MTANPETIVRTFLSTLHAEGQPDFDAIAGMFTDDGYYFPLVPARPPIVGPAAVAAELDRQFMLYRDCRCDLMHIAVTGSVVLTERRDRVTMLANELTGFPHEFDVVVSVCGVFETRDGRISGWRDYWDPADIASQVAAGSGK</sequence>
<accession>A0A7W6DNI8</accession>